<dbReference type="Pfam" id="PF02585">
    <property type="entry name" value="PIG-L"/>
    <property type="match status" value="1"/>
</dbReference>
<dbReference type="Gene3D" id="3.40.50.10320">
    <property type="entry name" value="LmbE-like"/>
    <property type="match status" value="1"/>
</dbReference>
<dbReference type="GO" id="GO:0016811">
    <property type="term" value="F:hydrolase activity, acting on carbon-nitrogen (but not peptide) bonds, in linear amides"/>
    <property type="evidence" value="ECO:0007669"/>
    <property type="project" value="TreeGrafter"/>
</dbReference>
<name>A0A138AWN1_9ACTN</name>
<sequence length="257" mass="28230">MGTVVALNAHPDDESIFMGGTLAKLAAGGHRVVLVVATDGMMRGDDEPDPRRRLRELDGAATELGVTEVRWLGYADSGHGRDLHPDPPGRVRLVRAGVDEPAERLAAIARELGADLLIGYDEQGGYGHRDHVAVHRIARRAAELSGVRLVEATVPREAAVRLLTVTTQLRLTRDHDLDAARTWFTPAADITHRIDVRPFVAAKQRALGAHRSEINGPGRVARLMRILRRLPAWLIAPVVRTEHFIEPGTTERSDRLL</sequence>
<protein>
    <submittedName>
        <fullName evidence="2">GlcNAc-PI de-N-acetylase</fullName>
    </submittedName>
</protein>
<dbReference type="STRING" id="239498.AXK60_03040"/>
<dbReference type="PANTHER" id="PTHR12993">
    <property type="entry name" value="N-ACETYLGLUCOSAMINYL-PHOSPHATIDYLINOSITOL DE-N-ACETYLASE-RELATED"/>
    <property type="match status" value="1"/>
</dbReference>
<accession>A0A138AWN1</accession>
<evidence type="ECO:0000313" key="3">
    <source>
        <dbReference type="Proteomes" id="UP000070258"/>
    </source>
</evidence>
<dbReference type="GO" id="GO:0016137">
    <property type="term" value="P:glycoside metabolic process"/>
    <property type="evidence" value="ECO:0007669"/>
    <property type="project" value="UniProtKB-ARBA"/>
</dbReference>
<dbReference type="InterPro" id="IPR003737">
    <property type="entry name" value="GlcNAc_PI_deacetylase-related"/>
</dbReference>
<dbReference type="EMBL" id="LSRF01000001">
    <property type="protein sequence ID" value="KXP14861.1"/>
    <property type="molecule type" value="Genomic_DNA"/>
</dbReference>
<dbReference type="InterPro" id="IPR024078">
    <property type="entry name" value="LmbE-like_dom_sf"/>
</dbReference>
<dbReference type="OrthoDB" id="158614at2"/>
<organism evidence="2 3">
    <name type="scientific">Tsukamurella pseudospumae</name>
    <dbReference type="NCBI Taxonomy" id="239498"/>
    <lineage>
        <taxon>Bacteria</taxon>
        <taxon>Bacillati</taxon>
        <taxon>Actinomycetota</taxon>
        <taxon>Actinomycetes</taxon>
        <taxon>Mycobacteriales</taxon>
        <taxon>Tsukamurellaceae</taxon>
        <taxon>Tsukamurella</taxon>
    </lineage>
</organism>
<dbReference type="SUPFAM" id="SSF102588">
    <property type="entry name" value="LmbE-like"/>
    <property type="match status" value="1"/>
</dbReference>
<keyword evidence="1" id="KW-0862">Zinc</keyword>
<gene>
    <name evidence="2" type="ORF">AXK60_03040</name>
</gene>
<dbReference type="Proteomes" id="UP000070258">
    <property type="component" value="Unassembled WGS sequence"/>
</dbReference>
<reference evidence="3" key="1">
    <citation type="submission" date="2016-02" db="EMBL/GenBank/DDBJ databases">
        <authorList>
            <person name="Wen L."/>
            <person name="He K."/>
            <person name="Yang H."/>
        </authorList>
    </citation>
    <scope>NUCLEOTIDE SEQUENCE [LARGE SCALE GENOMIC DNA]</scope>
    <source>
        <strain evidence="3">JCM 15929</strain>
    </source>
</reference>
<dbReference type="PANTHER" id="PTHR12993:SF26">
    <property type="entry name" value="1D-MYO-INOSITOL 2-ACETAMIDO-2-DEOXY-ALPHA-D-GLUCOPYRANOSIDE DEACETYLASE"/>
    <property type="match status" value="1"/>
</dbReference>
<evidence type="ECO:0000256" key="1">
    <source>
        <dbReference type="ARBA" id="ARBA00022833"/>
    </source>
</evidence>
<dbReference type="AlphaFoldDB" id="A0A138AWN1"/>
<evidence type="ECO:0000313" key="2">
    <source>
        <dbReference type="EMBL" id="KXP14861.1"/>
    </source>
</evidence>
<proteinExistence type="predicted"/>
<comment type="caution">
    <text evidence="2">The sequence shown here is derived from an EMBL/GenBank/DDBJ whole genome shotgun (WGS) entry which is preliminary data.</text>
</comment>
<dbReference type="RefSeq" id="WP_068569473.1">
    <property type="nucleotide sequence ID" value="NZ_LSRF01000001.1"/>
</dbReference>